<dbReference type="OrthoDB" id="1302491at2759"/>
<organism evidence="1 2">
    <name type="scientific">Carnegiea gigantea</name>
    <dbReference type="NCBI Taxonomy" id="171969"/>
    <lineage>
        <taxon>Eukaryota</taxon>
        <taxon>Viridiplantae</taxon>
        <taxon>Streptophyta</taxon>
        <taxon>Embryophyta</taxon>
        <taxon>Tracheophyta</taxon>
        <taxon>Spermatophyta</taxon>
        <taxon>Magnoliopsida</taxon>
        <taxon>eudicotyledons</taxon>
        <taxon>Gunneridae</taxon>
        <taxon>Pentapetalae</taxon>
        <taxon>Caryophyllales</taxon>
        <taxon>Cactineae</taxon>
        <taxon>Cactaceae</taxon>
        <taxon>Cactoideae</taxon>
        <taxon>Echinocereeae</taxon>
        <taxon>Carnegiea</taxon>
    </lineage>
</organism>
<accession>A0A9Q1K5B9</accession>
<evidence type="ECO:0000313" key="1">
    <source>
        <dbReference type="EMBL" id="KAJ8436705.1"/>
    </source>
</evidence>
<dbReference type="AlphaFoldDB" id="A0A9Q1K5B9"/>
<name>A0A9Q1K5B9_9CARY</name>
<dbReference type="Proteomes" id="UP001153076">
    <property type="component" value="Unassembled WGS sequence"/>
</dbReference>
<dbReference type="EMBL" id="JAKOGI010000333">
    <property type="protein sequence ID" value="KAJ8436705.1"/>
    <property type="molecule type" value="Genomic_DNA"/>
</dbReference>
<keyword evidence="2" id="KW-1185">Reference proteome</keyword>
<sequence length="159" mass="18523">MDVLKNFMTTMTNTLLQQVAEQVKRTMEVESSMRPLPMFNYKPTRGCKSSLRCDHAGLQHKRILIEIKLHPMLKKPQPMNAALTQNNVHKYCEFREQNGHTTAECRELKKALYELADKWQIDRFLEGCPRAFHKDPARACEEPQEEDCSTEIMATITRI</sequence>
<evidence type="ECO:0008006" key="3">
    <source>
        <dbReference type="Google" id="ProtNLM"/>
    </source>
</evidence>
<comment type="caution">
    <text evidence="1">The sequence shown here is derived from an EMBL/GenBank/DDBJ whole genome shotgun (WGS) entry which is preliminary data.</text>
</comment>
<evidence type="ECO:0000313" key="2">
    <source>
        <dbReference type="Proteomes" id="UP001153076"/>
    </source>
</evidence>
<protein>
    <recommendedName>
        <fullName evidence="3">Reverse transcriptase domain-containing protein</fullName>
    </recommendedName>
</protein>
<gene>
    <name evidence="1" type="ORF">Cgig2_027226</name>
</gene>
<reference evidence="1" key="1">
    <citation type="submission" date="2022-04" db="EMBL/GenBank/DDBJ databases">
        <title>Carnegiea gigantea Genome sequencing and assembly v2.</title>
        <authorList>
            <person name="Copetti D."/>
            <person name="Sanderson M.J."/>
            <person name="Burquez A."/>
            <person name="Wojciechowski M.F."/>
        </authorList>
    </citation>
    <scope>NUCLEOTIDE SEQUENCE</scope>
    <source>
        <strain evidence="1">SGP5-SGP5p</strain>
        <tissue evidence="1">Aerial part</tissue>
    </source>
</reference>
<proteinExistence type="predicted"/>